<dbReference type="SMART" id="SM00646">
    <property type="entry name" value="Ami_3"/>
    <property type="match status" value="1"/>
</dbReference>
<accession>A0A1G1W0X2</accession>
<dbReference type="GO" id="GO:0009253">
    <property type="term" value="P:peptidoglycan catabolic process"/>
    <property type="evidence" value="ECO:0007669"/>
    <property type="project" value="InterPro"/>
</dbReference>
<evidence type="ECO:0000259" key="2">
    <source>
        <dbReference type="SMART" id="SM00646"/>
    </source>
</evidence>
<dbReference type="SUPFAM" id="SSF53187">
    <property type="entry name" value="Zn-dependent exopeptidases"/>
    <property type="match status" value="1"/>
</dbReference>
<organism evidence="3 4">
    <name type="scientific">Candidatus Woykebacteria bacterium GWA1_44_8</name>
    <dbReference type="NCBI Taxonomy" id="1802591"/>
    <lineage>
        <taxon>Bacteria</taxon>
        <taxon>Candidatus Woykeibacteriota</taxon>
    </lineage>
</organism>
<keyword evidence="1" id="KW-0378">Hydrolase</keyword>
<dbReference type="Pfam" id="PF01520">
    <property type="entry name" value="Amidase_3"/>
    <property type="match status" value="1"/>
</dbReference>
<dbReference type="GO" id="GO:0030288">
    <property type="term" value="C:outer membrane-bounded periplasmic space"/>
    <property type="evidence" value="ECO:0007669"/>
    <property type="project" value="TreeGrafter"/>
</dbReference>
<feature type="domain" description="MurNAc-LAA" evidence="2">
    <location>
        <begin position="90"/>
        <end position="200"/>
    </location>
</feature>
<evidence type="ECO:0000256" key="1">
    <source>
        <dbReference type="ARBA" id="ARBA00022801"/>
    </source>
</evidence>
<dbReference type="InterPro" id="IPR002508">
    <property type="entry name" value="MurNAc-LAA_cat"/>
</dbReference>
<name>A0A1G1W0X2_9BACT</name>
<reference evidence="3 4" key="1">
    <citation type="journal article" date="2016" name="Nat. Commun.">
        <title>Thousands of microbial genomes shed light on interconnected biogeochemical processes in an aquifer system.</title>
        <authorList>
            <person name="Anantharaman K."/>
            <person name="Brown C.T."/>
            <person name="Hug L.A."/>
            <person name="Sharon I."/>
            <person name="Castelle C.J."/>
            <person name="Probst A.J."/>
            <person name="Thomas B.C."/>
            <person name="Singh A."/>
            <person name="Wilkins M.J."/>
            <person name="Karaoz U."/>
            <person name="Brodie E.L."/>
            <person name="Williams K.H."/>
            <person name="Hubbard S.S."/>
            <person name="Banfield J.F."/>
        </authorList>
    </citation>
    <scope>NUCLEOTIDE SEQUENCE [LARGE SCALE GENOMIC DNA]</scope>
</reference>
<protein>
    <recommendedName>
        <fullName evidence="2">MurNAc-LAA domain-containing protein</fullName>
    </recommendedName>
</protein>
<dbReference type="GO" id="GO:0008745">
    <property type="term" value="F:N-acetylmuramoyl-L-alanine amidase activity"/>
    <property type="evidence" value="ECO:0007669"/>
    <property type="project" value="InterPro"/>
</dbReference>
<dbReference type="InterPro" id="IPR050695">
    <property type="entry name" value="N-acetylmuramoyl_amidase_3"/>
</dbReference>
<dbReference type="PANTHER" id="PTHR30404:SF0">
    <property type="entry name" value="N-ACETYLMURAMOYL-L-ALANINE AMIDASE AMIC"/>
    <property type="match status" value="1"/>
</dbReference>
<sequence length="206" mass="22232">MKKVLVVSLALLITTLFILPNRTVINAAVRSVCVDAGHGGTDIGTSNGGITEKDLNLDVANKLASILTASGYTVYQTRTTDVALSNRDRYTFCNGARADILVSIHHNGSTNPEIDYSRALYMKKVDVELARALVDSVSSKLGTTNNGISRFASGVLIKAKMPAAISEGFFLTSSYEYSLLTDGTDKRVQDEAQALYEGIVNYFVTH</sequence>
<dbReference type="STRING" id="1802591.A2113_00315"/>
<dbReference type="AlphaFoldDB" id="A0A1G1W0X2"/>
<comment type="caution">
    <text evidence="3">The sequence shown here is derived from an EMBL/GenBank/DDBJ whole genome shotgun (WGS) entry which is preliminary data.</text>
</comment>
<evidence type="ECO:0000313" key="3">
    <source>
        <dbReference type="EMBL" id="OGY21319.1"/>
    </source>
</evidence>
<evidence type="ECO:0000313" key="4">
    <source>
        <dbReference type="Proteomes" id="UP000176299"/>
    </source>
</evidence>
<proteinExistence type="predicted"/>
<dbReference type="Gene3D" id="3.40.630.40">
    <property type="entry name" value="Zn-dependent exopeptidases"/>
    <property type="match status" value="1"/>
</dbReference>
<dbReference type="EMBL" id="MHCN01000015">
    <property type="protein sequence ID" value="OGY21319.1"/>
    <property type="molecule type" value="Genomic_DNA"/>
</dbReference>
<dbReference type="Proteomes" id="UP000176299">
    <property type="component" value="Unassembled WGS sequence"/>
</dbReference>
<dbReference type="CDD" id="cd02696">
    <property type="entry name" value="MurNAc-LAA"/>
    <property type="match status" value="1"/>
</dbReference>
<dbReference type="PANTHER" id="PTHR30404">
    <property type="entry name" value="N-ACETYLMURAMOYL-L-ALANINE AMIDASE"/>
    <property type="match status" value="1"/>
</dbReference>
<gene>
    <name evidence="3" type="ORF">A2113_00315</name>
</gene>